<organism evidence="9 10">
    <name type="scientific">Taenia crassiceps</name>
    <dbReference type="NCBI Taxonomy" id="6207"/>
    <lineage>
        <taxon>Eukaryota</taxon>
        <taxon>Metazoa</taxon>
        <taxon>Spiralia</taxon>
        <taxon>Lophotrochozoa</taxon>
        <taxon>Platyhelminthes</taxon>
        <taxon>Cestoda</taxon>
        <taxon>Eucestoda</taxon>
        <taxon>Cyclophyllidea</taxon>
        <taxon>Taeniidae</taxon>
        <taxon>Taenia</taxon>
    </lineage>
</organism>
<accession>A0ABR4QE43</accession>
<feature type="domain" description="Nudix hydrolase" evidence="8">
    <location>
        <begin position="32"/>
        <end position="188"/>
    </location>
</feature>
<keyword evidence="6" id="KW-0460">Magnesium</keyword>
<dbReference type="Proteomes" id="UP001651158">
    <property type="component" value="Unassembled WGS sequence"/>
</dbReference>
<evidence type="ECO:0000313" key="10">
    <source>
        <dbReference type="Proteomes" id="UP001651158"/>
    </source>
</evidence>
<name>A0ABR4QE43_9CEST</name>
<keyword evidence="4" id="KW-0479">Metal-binding</keyword>
<evidence type="ECO:0000256" key="6">
    <source>
        <dbReference type="ARBA" id="ARBA00022842"/>
    </source>
</evidence>
<dbReference type="Gene3D" id="3.90.79.10">
    <property type="entry name" value="Nucleoside Triphosphate Pyrophosphohydrolase"/>
    <property type="match status" value="1"/>
</dbReference>
<keyword evidence="5" id="KW-0378">Hydrolase</keyword>
<evidence type="ECO:0000313" key="9">
    <source>
        <dbReference type="EMBL" id="KAL5107603.1"/>
    </source>
</evidence>
<dbReference type="PROSITE" id="PS01293">
    <property type="entry name" value="NUDIX_COA"/>
    <property type="match status" value="1"/>
</dbReference>
<evidence type="ECO:0000256" key="3">
    <source>
        <dbReference type="ARBA" id="ARBA00006506"/>
    </source>
</evidence>
<comment type="cofactor">
    <cofactor evidence="2">
        <name>Mg(2+)</name>
        <dbReference type="ChEBI" id="CHEBI:18420"/>
    </cofactor>
</comment>
<keyword evidence="7" id="KW-0464">Manganese</keyword>
<evidence type="ECO:0000256" key="7">
    <source>
        <dbReference type="ARBA" id="ARBA00023211"/>
    </source>
</evidence>
<reference evidence="9 10" key="1">
    <citation type="journal article" date="2022" name="Front. Cell. Infect. Microbiol.">
        <title>The Genomes of Two Strains of Taenia crassiceps the Animal Model for the Study of Human Cysticercosis.</title>
        <authorList>
            <person name="Bobes R.J."/>
            <person name="Estrada K."/>
            <person name="Rios-Valencia D.G."/>
            <person name="Calderon-Gallegos A."/>
            <person name="de la Torre P."/>
            <person name="Carrero J.C."/>
            <person name="Sanchez-Flores A."/>
            <person name="Laclette J.P."/>
        </authorList>
    </citation>
    <scope>NUCLEOTIDE SEQUENCE [LARGE SCALE GENOMIC DNA]</scope>
    <source>
        <strain evidence="9">WFUcys</strain>
    </source>
</reference>
<dbReference type="Pfam" id="PF00293">
    <property type="entry name" value="NUDIX"/>
    <property type="match status" value="1"/>
</dbReference>
<dbReference type="PANTHER" id="PTHR12992:SF11">
    <property type="entry name" value="MITOCHONDRIAL COENZYME A DIPHOSPHATASE NUDT8"/>
    <property type="match status" value="1"/>
</dbReference>
<dbReference type="PANTHER" id="PTHR12992">
    <property type="entry name" value="NUDIX HYDROLASE"/>
    <property type="match status" value="1"/>
</dbReference>
<dbReference type="InterPro" id="IPR000086">
    <property type="entry name" value="NUDIX_hydrolase_dom"/>
</dbReference>
<dbReference type="SUPFAM" id="SSF55811">
    <property type="entry name" value="Nudix"/>
    <property type="match status" value="1"/>
</dbReference>
<comment type="cofactor">
    <cofactor evidence="1">
        <name>Mn(2+)</name>
        <dbReference type="ChEBI" id="CHEBI:29035"/>
    </cofactor>
</comment>
<evidence type="ECO:0000256" key="1">
    <source>
        <dbReference type="ARBA" id="ARBA00001936"/>
    </source>
</evidence>
<evidence type="ECO:0000259" key="8">
    <source>
        <dbReference type="PROSITE" id="PS51462"/>
    </source>
</evidence>
<evidence type="ECO:0000256" key="4">
    <source>
        <dbReference type="ARBA" id="ARBA00022723"/>
    </source>
</evidence>
<dbReference type="InterPro" id="IPR015797">
    <property type="entry name" value="NUDIX_hydrolase-like_dom_sf"/>
</dbReference>
<proteinExistence type="inferred from homology"/>
<dbReference type="InterPro" id="IPR000059">
    <property type="entry name" value="NUDIX_hydrolase_NudL_CS"/>
</dbReference>
<sequence length="246" mass="27218">MSKVSGIFGTANRQRCISLLQRLTPARPIPNGAISSAVIIPLCYYNRLHPAILFTKRSLLVRRFPGEVSFPGGRMESNESVVEAALRELEEEVGIPPSFVDPWTTFAPLPTRMVLGLIHPLVGFIGNYDPLEDTINQQVGGSMQSVRLRPNPHEVDMIVFRSVDWLSNPAYRRYCVYREHSCLPFTGATTFLGSPCPSSSKFHKNATFTLPVFGGSPGCVELPRITGATALLTYQLLTCLLPRELL</sequence>
<evidence type="ECO:0000256" key="2">
    <source>
        <dbReference type="ARBA" id="ARBA00001946"/>
    </source>
</evidence>
<dbReference type="InterPro" id="IPR045121">
    <property type="entry name" value="CoAse"/>
</dbReference>
<evidence type="ECO:0000256" key="5">
    <source>
        <dbReference type="ARBA" id="ARBA00022801"/>
    </source>
</evidence>
<dbReference type="PROSITE" id="PS00893">
    <property type="entry name" value="NUDIX_BOX"/>
    <property type="match status" value="1"/>
</dbReference>
<dbReference type="PROSITE" id="PS51462">
    <property type="entry name" value="NUDIX"/>
    <property type="match status" value="1"/>
</dbReference>
<gene>
    <name evidence="9" type="ORF">TcWFU_004028</name>
</gene>
<protein>
    <submittedName>
        <fullName evidence="9">Nucleoside diphosphate-linked moiety X motif 8</fullName>
    </submittedName>
</protein>
<dbReference type="InterPro" id="IPR020084">
    <property type="entry name" value="NUDIX_hydrolase_CS"/>
</dbReference>
<keyword evidence="10" id="KW-1185">Reference proteome</keyword>
<comment type="caution">
    <text evidence="9">The sequence shown here is derived from an EMBL/GenBank/DDBJ whole genome shotgun (WGS) entry which is preliminary data.</text>
</comment>
<comment type="similarity">
    <text evidence="3">Belongs to the Nudix hydrolase family. PCD1 subfamily.</text>
</comment>
<dbReference type="EMBL" id="JAKROA010000004">
    <property type="protein sequence ID" value="KAL5107603.1"/>
    <property type="molecule type" value="Genomic_DNA"/>
</dbReference>